<dbReference type="InterPro" id="IPR038695">
    <property type="entry name" value="Saro_0823-like_sf"/>
</dbReference>
<comment type="caution">
    <text evidence="1">The sequence shown here is derived from an EMBL/GenBank/DDBJ whole genome shotgun (WGS) entry which is preliminary data.</text>
</comment>
<accession>A0A9X2EL34</accession>
<dbReference type="Proteomes" id="UP001155128">
    <property type="component" value="Unassembled WGS sequence"/>
</dbReference>
<dbReference type="InterPro" id="IPR003795">
    <property type="entry name" value="DUF192"/>
</dbReference>
<dbReference type="Gene3D" id="2.60.120.1140">
    <property type="entry name" value="Protein of unknown function DUF192"/>
    <property type="match status" value="1"/>
</dbReference>
<proteinExistence type="predicted"/>
<dbReference type="AlphaFoldDB" id="A0A9X2EL34"/>
<organism evidence="1 2">
    <name type="scientific">Sphingomicrobium sediminis</name>
    <dbReference type="NCBI Taxonomy" id="2950949"/>
    <lineage>
        <taxon>Bacteria</taxon>
        <taxon>Pseudomonadati</taxon>
        <taxon>Pseudomonadota</taxon>
        <taxon>Alphaproteobacteria</taxon>
        <taxon>Sphingomonadales</taxon>
        <taxon>Sphingomonadaceae</taxon>
        <taxon>Sphingomicrobium</taxon>
    </lineage>
</organism>
<evidence type="ECO:0000313" key="1">
    <source>
        <dbReference type="EMBL" id="MCM8557402.1"/>
    </source>
</evidence>
<reference evidence="1" key="1">
    <citation type="submission" date="2022-06" db="EMBL/GenBank/DDBJ databases">
        <title>Sphingomicrobium sedimins sp. nov., a marine bacterium isolated from tidal flat.</title>
        <authorList>
            <person name="Kim C.-H."/>
            <person name="Yoo Y."/>
            <person name="Kim J.-J."/>
        </authorList>
    </citation>
    <scope>NUCLEOTIDE SEQUENCE</scope>
    <source>
        <strain evidence="1">GRR-S6-50</strain>
    </source>
</reference>
<gene>
    <name evidence="1" type="ORF">NDO55_06170</name>
</gene>
<dbReference type="PANTHER" id="PTHR37953">
    <property type="entry name" value="UPF0127 PROTEIN MJ1496"/>
    <property type="match status" value="1"/>
</dbReference>
<dbReference type="PANTHER" id="PTHR37953:SF1">
    <property type="entry name" value="UPF0127 PROTEIN MJ1496"/>
    <property type="match status" value="1"/>
</dbReference>
<evidence type="ECO:0000313" key="2">
    <source>
        <dbReference type="Proteomes" id="UP001155128"/>
    </source>
</evidence>
<dbReference type="Pfam" id="PF02643">
    <property type="entry name" value="DUF192"/>
    <property type="match status" value="1"/>
</dbReference>
<dbReference type="RefSeq" id="WP_252113437.1">
    <property type="nucleotide sequence ID" value="NZ_JAMSHT010000001.1"/>
</dbReference>
<name>A0A9X2EL34_9SPHN</name>
<protein>
    <submittedName>
        <fullName evidence="1">DUF192 domain-containing protein</fullName>
    </submittedName>
</protein>
<sequence length="122" mass="13886">MEERDVTVVTDDGEQHRFTVEVASTPEQQRRGMMFRESLAPDRGMIFIYEEERVASFWMRNTYIPLDMIFVRADGTIARIAENTIPLSETPYSSLEPVTIVFEIAGGRAAELGIEEGDRLVL</sequence>
<keyword evidence="2" id="KW-1185">Reference proteome</keyword>
<dbReference type="EMBL" id="JAMSHT010000001">
    <property type="protein sequence ID" value="MCM8557402.1"/>
    <property type="molecule type" value="Genomic_DNA"/>
</dbReference>